<evidence type="ECO:0000313" key="1">
    <source>
        <dbReference type="EMBL" id="EDH8302975.1"/>
    </source>
</evidence>
<accession>A0A635R862</accession>
<sequence length="184" mass="21120">MKEYKIAIIGSRETPEDVMQEMLDTLREGFRILRKKGYTITTRSGGCYKGPDQLQFMLARTEDVKSVCYLPDEKKMWLGKIHPKVEFRYIPQDVQYRAVVASLHPNPDKLSPIAWALHGRNLNIIAGDRLDEPVDAVYYFSDHDKHGNAKGGTAMGVKYAKSIDVPCYYHTADRVKWLESLRLL</sequence>
<dbReference type="EMBL" id="AAMIYH010000015">
    <property type="protein sequence ID" value="EDH8302975.1"/>
    <property type="molecule type" value="Genomic_DNA"/>
</dbReference>
<reference evidence="1" key="1">
    <citation type="submission" date="2018-07" db="EMBL/GenBank/DDBJ databases">
        <authorList>
            <person name="Ashton P.M."/>
            <person name="Dallman T."/>
            <person name="Nair S."/>
            <person name="De Pinna E."/>
            <person name="Peters T."/>
            <person name="Grant K."/>
        </authorList>
    </citation>
    <scope>NUCLEOTIDE SEQUENCE</scope>
    <source>
        <strain evidence="1">368335</strain>
    </source>
</reference>
<gene>
    <name evidence="1" type="ORF">CB695_16005</name>
</gene>
<proteinExistence type="predicted"/>
<name>A0A635R862_SALET</name>
<organism evidence="1">
    <name type="scientific">Salmonella enterica subsp. enterica serovar Chester</name>
    <dbReference type="NCBI Taxonomy" id="149386"/>
    <lineage>
        <taxon>Bacteria</taxon>
        <taxon>Pseudomonadati</taxon>
        <taxon>Pseudomonadota</taxon>
        <taxon>Gammaproteobacteria</taxon>
        <taxon>Enterobacterales</taxon>
        <taxon>Enterobacteriaceae</taxon>
        <taxon>Salmonella</taxon>
    </lineage>
</organism>
<comment type="caution">
    <text evidence="1">The sequence shown here is derived from an EMBL/GenBank/DDBJ whole genome shotgun (WGS) entry which is preliminary data.</text>
</comment>
<protein>
    <submittedName>
        <fullName evidence="1">Uncharacterized protein</fullName>
    </submittedName>
</protein>
<dbReference type="AlphaFoldDB" id="A0A635R862"/>